<evidence type="ECO:0000256" key="2">
    <source>
        <dbReference type="SAM" id="Phobius"/>
    </source>
</evidence>
<dbReference type="PROSITE" id="PS50005">
    <property type="entry name" value="TPR"/>
    <property type="match status" value="1"/>
</dbReference>
<dbReference type="NCBIfam" id="NF041770">
    <property type="entry name" value="CFI_box_CTERM"/>
    <property type="match status" value="1"/>
</dbReference>
<sequence>MSVNNLLNMADNALKSFNYNEALDYYNKVLEISPSNEMAWFGKAESVGYLSSVDLAKFSEMENCFNNAIKFSRDPDFIKKQSANSINLIVSLYYKECKKYAQKYIHLDGIWDNFIQQSLDAILALETAHSYYKENTSILIEIVSICTENIEGMPYVENGKSKVAYITSEHEKKLRDLIEVYGNEIKKTEPNYKIPNPKNIKESNSCFVVTATMGNEYNVFVSELRKLRDKILLKSKVGSKFVSWYYKESPKLAKLIQEKKLLRSISFIFIVLPSFLISKFIFLIKRK</sequence>
<keyword evidence="2" id="KW-0472">Membrane</keyword>
<dbReference type="InterPro" id="IPR019734">
    <property type="entry name" value="TPR_rpt"/>
</dbReference>
<evidence type="ECO:0000313" key="4">
    <source>
        <dbReference type="Proteomes" id="UP001438077"/>
    </source>
</evidence>
<dbReference type="GeneID" id="93394696"/>
<feature type="repeat" description="TPR" evidence="1">
    <location>
        <begin position="3"/>
        <end position="36"/>
    </location>
</feature>
<keyword evidence="4" id="KW-1185">Reference proteome</keyword>
<dbReference type="Proteomes" id="UP001438077">
    <property type="component" value="Chromosome"/>
</dbReference>
<dbReference type="SUPFAM" id="SSF48452">
    <property type="entry name" value="TPR-like"/>
    <property type="match status" value="1"/>
</dbReference>
<gene>
    <name evidence="3" type="ORF">MYW70_10545</name>
</gene>
<keyword evidence="1" id="KW-0802">TPR repeat</keyword>
<name>A0ABZ3EHY3_9GAMM</name>
<dbReference type="InterPro" id="IPR011990">
    <property type="entry name" value="TPR-like_helical_dom_sf"/>
</dbReference>
<protein>
    <submittedName>
        <fullName evidence="3">Tetratricopeptide repeat protein</fullName>
    </submittedName>
</protein>
<accession>A0ABZ3EHY3</accession>
<keyword evidence="2" id="KW-1133">Transmembrane helix</keyword>
<evidence type="ECO:0000256" key="1">
    <source>
        <dbReference type="PROSITE-ProRule" id="PRU00339"/>
    </source>
</evidence>
<dbReference type="EMBL" id="CP095785">
    <property type="protein sequence ID" value="XAG30409.1"/>
    <property type="molecule type" value="Genomic_DNA"/>
</dbReference>
<keyword evidence="2" id="KW-0812">Transmembrane</keyword>
<evidence type="ECO:0000313" key="3">
    <source>
        <dbReference type="EMBL" id="XAG30409.1"/>
    </source>
</evidence>
<reference evidence="3 4" key="1">
    <citation type="submission" date="2022-03" db="EMBL/GenBank/DDBJ databases">
        <title>Sea Food Isolates.</title>
        <authorList>
            <person name="Li C."/>
        </authorList>
    </citation>
    <scope>NUCLEOTIDE SEQUENCE [LARGE SCALE GENOMIC DNA]</scope>
    <source>
        <strain evidence="3 4">19MO01SH08</strain>
    </source>
</reference>
<dbReference type="Gene3D" id="1.25.40.10">
    <property type="entry name" value="Tetratricopeptide repeat domain"/>
    <property type="match status" value="1"/>
</dbReference>
<organism evidence="3 4">
    <name type="scientific">Proteus faecis</name>
    <dbReference type="NCBI Taxonomy" id="2050967"/>
    <lineage>
        <taxon>Bacteria</taxon>
        <taxon>Pseudomonadati</taxon>
        <taxon>Pseudomonadota</taxon>
        <taxon>Gammaproteobacteria</taxon>
        <taxon>Enterobacterales</taxon>
        <taxon>Morganellaceae</taxon>
        <taxon>Proteus</taxon>
    </lineage>
</organism>
<proteinExistence type="predicted"/>
<feature type="transmembrane region" description="Helical" evidence="2">
    <location>
        <begin position="261"/>
        <end position="284"/>
    </location>
</feature>
<dbReference type="RefSeq" id="WP_211823868.1">
    <property type="nucleotide sequence ID" value="NZ_CP095785.1"/>
</dbReference>
<dbReference type="InterPro" id="IPR049886">
    <property type="entry name" value="CFI_box_CTERM_dom"/>
</dbReference>